<evidence type="ECO:0000313" key="3">
    <source>
        <dbReference type="EMBL" id="VUZ47967.1"/>
    </source>
</evidence>
<dbReference type="Proteomes" id="UP000321570">
    <property type="component" value="Unassembled WGS sequence"/>
</dbReference>
<name>A0A564YL23_HYMDI</name>
<feature type="transmembrane region" description="Helical" evidence="1">
    <location>
        <begin position="81"/>
        <end position="102"/>
    </location>
</feature>
<gene>
    <name evidence="3" type="ORF">WMSIL1_LOCUS7378</name>
    <name evidence="5" type="ORF">WMSIL1_LOCUS7391</name>
    <name evidence="4" type="ORF">WMSIL1_LOCUS7392</name>
    <name evidence="6" type="ORF">WMSIL1_LOCUS8072</name>
</gene>
<feature type="non-terminal residue" evidence="4">
    <location>
        <position position="1"/>
    </location>
</feature>
<reference evidence="4 7" key="1">
    <citation type="submission" date="2019-07" db="EMBL/GenBank/DDBJ databases">
        <authorList>
            <person name="Jastrzebski P J."/>
            <person name="Paukszto L."/>
            <person name="Jastrzebski P J."/>
        </authorList>
    </citation>
    <scope>NUCLEOTIDE SEQUENCE [LARGE SCALE GENOMIC DNA]</scope>
    <source>
        <strain evidence="4 7">WMS-il1</strain>
    </source>
</reference>
<dbReference type="AlphaFoldDB" id="A0A564YL23"/>
<keyword evidence="1" id="KW-1133">Transmembrane helix</keyword>
<keyword evidence="1" id="KW-0812">Transmembrane</keyword>
<evidence type="ECO:0000313" key="6">
    <source>
        <dbReference type="EMBL" id="VUZ48829.1"/>
    </source>
</evidence>
<evidence type="ECO:0000313" key="7">
    <source>
        <dbReference type="Proteomes" id="UP000321570"/>
    </source>
</evidence>
<evidence type="ECO:0000313" key="5">
    <source>
        <dbReference type="EMBL" id="VUZ47972.1"/>
    </source>
</evidence>
<accession>A0A564YL23</accession>
<keyword evidence="7" id="KW-1185">Reference proteome</keyword>
<evidence type="ECO:0000259" key="2">
    <source>
        <dbReference type="Pfam" id="PF13908"/>
    </source>
</evidence>
<protein>
    <recommendedName>
        <fullName evidence="2">Shisa N-terminal domain-containing protein</fullName>
    </recommendedName>
</protein>
<dbReference type="EMBL" id="CABIJS010000256">
    <property type="protein sequence ID" value="VUZ47967.1"/>
    <property type="molecule type" value="Genomic_DNA"/>
</dbReference>
<dbReference type="EMBL" id="CABIJS010000319">
    <property type="protein sequence ID" value="VUZ48829.1"/>
    <property type="molecule type" value="Genomic_DNA"/>
</dbReference>
<dbReference type="EMBL" id="CABIJS010000256">
    <property type="protein sequence ID" value="VUZ47972.1"/>
    <property type="molecule type" value="Genomic_DNA"/>
</dbReference>
<dbReference type="InterPro" id="IPR053891">
    <property type="entry name" value="Shisa_N"/>
</dbReference>
<feature type="domain" description="Shisa N-terminal" evidence="2">
    <location>
        <begin position="31"/>
        <end position="65"/>
    </location>
</feature>
<keyword evidence="1" id="KW-0472">Membrane</keyword>
<dbReference type="EMBL" id="CABIJS010000256">
    <property type="protein sequence ID" value="VUZ47971.1"/>
    <property type="molecule type" value="Genomic_DNA"/>
</dbReference>
<sequence length="167" mass="18198">PLTFKTPLRNPKIYVVSYSVCTSSLGTQAYIICPETPTASGDNITQNFCCGPSGSQYCCTENGFRHGIQVIRHSLEFSPSILLGCSLMTLFAMIVIVLLVYAKFHAKKYQQAPVTVVYPESKGYGVRSDTMRSKHSSSGPPSGHLISVDSGRFSSHQMHVHYTGSAV</sequence>
<dbReference type="Pfam" id="PF13908">
    <property type="entry name" value="Shisa_N"/>
    <property type="match status" value="1"/>
</dbReference>
<organism evidence="4 7">
    <name type="scientific">Hymenolepis diminuta</name>
    <name type="common">Rat tapeworm</name>
    <dbReference type="NCBI Taxonomy" id="6216"/>
    <lineage>
        <taxon>Eukaryota</taxon>
        <taxon>Metazoa</taxon>
        <taxon>Spiralia</taxon>
        <taxon>Lophotrochozoa</taxon>
        <taxon>Platyhelminthes</taxon>
        <taxon>Cestoda</taxon>
        <taxon>Eucestoda</taxon>
        <taxon>Cyclophyllidea</taxon>
        <taxon>Hymenolepididae</taxon>
        <taxon>Hymenolepis</taxon>
    </lineage>
</organism>
<evidence type="ECO:0000256" key="1">
    <source>
        <dbReference type="SAM" id="Phobius"/>
    </source>
</evidence>
<evidence type="ECO:0000313" key="4">
    <source>
        <dbReference type="EMBL" id="VUZ47971.1"/>
    </source>
</evidence>
<proteinExistence type="predicted"/>